<dbReference type="RefSeq" id="XP_007677129.1">
    <property type="nucleotide sequence ID" value="XM_007678939.1"/>
</dbReference>
<accession>M2N9E4</accession>
<sequence length="84" mass="9489">MAPIVGETLRPMVSEYTRICHAAHYNVLDGVREMYVRVRNDFPKSPIGELARGSRILVGCPCFHNVLPMLLKVRHSLAVCCDHQ</sequence>
<organism evidence="1 2">
    <name type="scientific">Baudoinia panamericana (strain UAMH 10762)</name>
    <name type="common">Angels' share fungus</name>
    <name type="synonym">Baudoinia compniacensis (strain UAMH 10762)</name>
    <dbReference type="NCBI Taxonomy" id="717646"/>
    <lineage>
        <taxon>Eukaryota</taxon>
        <taxon>Fungi</taxon>
        <taxon>Dikarya</taxon>
        <taxon>Ascomycota</taxon>
        <taxon>Pezizomycotina</taxon>
        <taxon>Dothideomycetes</taxon>
        <taxon>Dothideomycetidae</taxon>
        <taxon>Mycosphaerellales</taxon>
        <taxon>Teratosphaeriaceae</taxon>
        <taxon>Baudoinia</taxon>
    </lineage>
</organism>
<dbReference type="EMBL" id="KB445556">
    <property type="protein sequence ID" value="EMC95729.1"/>
    <property type="molecule type" value="Genomic_DNA"/>
</dbReference>
<dbReference type="AlphaFoldDB" id="M2N9E4"/>
<name>M2N9E4_BAUPA</name>
<gene>
    <name evidence="1" type="ORF">BAUCODRAFT_501409</name>
</gene>
<proteinExistence type="predicted"/>
<dbReference type="HOGENOM" id="CLU_2527108_0_0_1"/>
<evidence type="ECO:0000313" key="2">
    <source>
        <dbReference type="Proteomes" id="UP000011761"/>
    </source>
</evidence>
<dbReference type="KEGG" id="bcom:BAUCODRAFT_501409"/>
<reference evidence="1 2" key="1">
    <citation type="journal article" date="2012" name="PLoS Pathog.">
        <title>Diverse lifestyles and strategies of plant pathogenesis encoded in the genomes of eighteen Dothideomycetes fungi.</title>
        <authorList>
            <person name="Ohm R.A."/>
            <person name="Feau N."/>
            <person name="Henrissat B."/>
            <person name="Schoch C.L."/>
            <person name="Horwitz B.A."/>
            <person name="Barry K.W."/>
            <person name="Condon B.J."/>
            <person name="Copeland A.C."/>
            <person name="Dhillon B."/>
            <person name="Glaser F."/>
            <person name="Hesse C.N."/>
            <person name="Kosti I."/>
            <person name="LaButti K."/>
            <person name="Lindquist E.A."/>
            <person name="Lucas S."/>
            <person name="Salamov A.A."/>
            <person name="Bradshaw R.E."/>
            <person name="Ciuffetti L."/>
            <person name="Hamelin R.C."/>
            <person name="Kema G.H.J."/>
            <person name="Lawrence C."/>
            <person name="Scott J.A."/>
            <person name="Spatafora J.W."/>
            <person name="Turgeon B.G."/>
            <person name="de Wit P.J.G.M."/>
            <person name="Zhong S."/>
            <person name="Goodwin S.B."/>
            <person name="Grigoriev I.V."/>
        </authorList>
    </citation>
    <scope>NUCLEOTIDE SEQUENCE [LARGE SCALE GENOMIC DNA]</scope>
    <source>
        <strain evidence="1 2">UAMH 10762</strain>
    </source>
</reference>
<dbReference type="GeneID" id="19114946"/>
<evidence type="ECO:0000313" key="1">
    <source>
        <dbReference type="EMBL" id="EMC95729.1"/>
    </source>
</evidence>
<dbReference type="Proteomes" id="UP000011761">
    <property type="component" value="Unassembled WGS sequence"/>
</dbReference>
<keyword evidence="2" id="KW-1185">Reference proteome</keyword>
<protein>
    <submittedName>
        <fullName evidence="1">Uncharacterized protein</fullName>
    </submittedName>
</protein>